<accession>A0A4Z1NKX0</accession>
<proteinExistence type="predicted"/>
<evidence type="ECO:0000313" key="2">
    <source>
        <dbReference type="EMBL" id="TID15351.1"/>
    </source>
</evidence>
<dbReference type="Proteomes" id="UP000298493">
    <property type="component" value="Unassembled WGS sequence"/>
</dbReference>
<dbReference type="EMBL" id="SNSC02000021">
    <property type="protein sequence ID" value="TID15351.1"/>
    <property type="molecule type" value="Genomic_DNA"/>
</dbReference>
<protein>
    <submittedName>
        <fullName evidence="2">Uncharacterized protein</fullName>
    </submittedName>
</protein>
<gene>
    <name evidence="2" type="ORF">E6O75_ATG08604</name>
</gene>
<comment type="caution">
    <text evidence="2">The sequence shown here is derived from an EMBL/GenBank/DDBJ whole genome shotgun (WGS) entry which is preliminary data.</text>
</comment>
<name>A0A4Z1NKX0_9PEZI</name>
<dbReference type="AlphaFoldDB" id="A0A4Z1NKX0"/>
<organism evidence="2 3">
    <name type="scientific">Venturia nashicola</name>
    <dbReference type="NCBI Taxonomy" id="86259"/>
    <lineage>
        <taxon>Eukaryota</taxon>
        <taxon>Fungi</taxon>
        <taxon>Dikarya</taxon>
        <taxon>Ascomycota</taxon>
        <taxon>Pezizomycotina</taxon>
        <taxon>Dothideomycetes</taxon>
        <taxon>Pleosporomycetidae</taxon>
        <taxon>Venturiales</taxon>
        <taxon>Venturiaceae</taxon>
        <taxon>Venturia</taxon>
    </lineage>
</organism>
<keyword evidence="3" id="KW-1185">Reference proteome</keyword>
<evidence type="ECO:0000256" key="1">
    <source>
        <dbReference type="SAM" id="MobiDB-lite"/>
    </source>
</evidence>
<reference evidence="2 3" key="1">
    <citation type="submission" date="2019-04" db="EMBL/GenBank/DDBJ databases">
        <title>High contiguity whole genome sequence and gene annotation resource for two Venturia nashicola isolates.</title>
        <authorList>
            <person name="Prokchorchik M."/>
            <person name="Won K."/>
            <person name="Lee Y."/>
            <person name="Choi E.D."/>
            <person name="Segonzac C."/>
            <person name="Sohn K.H."/>
        </authorList>
    </citation>
    <scope>NUCLEOTIDE SEQUENCE [LARGE SCALE GENOMIC DNA]</scope>
    <source>
        <strain evidence="2 3">PRI2</strain>
    </source>
</reference>
<feature type="region of interest" description="Disordered" evidence="1">
    <location>
        <begin position="1"/>
        <end position="28"/>
    </location>
</feature>
<sequence>MTSRSPPSFHPPCREDRAAVSPNTNHTGRQFNEAVKVMVLMTSFAEDLNDIPKSGYGACHQHAGPANADASRKQLLFVSKGTLTSFKAGYRNVPFVQSSSNSYLIRDV</sequence>
<evidence type="ECO:0000313" key="3">
    <source>
        <dbReference type="Proteomes" id="UP000298493"/>
    </source>
</evidence>